<sequence length="122" mass="13959">VGTAVGAAVGAVAGGLAGKGVAERMDPTAENQYWEQNYRNESYVKPDYTYQDYGPAYRTGYEARARYEGRNFDEVEPELRRDYETRYRGDSRLEWQDAREATRAAWHRVERALPGDADRDGR</sequence>
<evidence type="ECO:0000313" key="2">
    <source>
        <dbReference type="Proteomes" id="UP000030003"/>
    </source>
</evidence>
<dbReference type="Proteomes" id="UP000030003">
    <property type="component" value="Unassembled WGS sequence"/>
</dbReference>
<dbReference type="STRING" id="1385515.GCA_000423325_02204"/>
<name>A0A0A0M4R5_9GAMM</name>
<proteinExistence type="predicted"/>
<reference evidence="1 2" key="1">
    <citation type="submission" date="2013-08" db="EMBL/GenBank/DDBJ databases">
        <title>Genomic analysis of Lysobacter defluvii.</title>
        <authorList>
            <person name="Wang Q."/>
            <person name="Wang G."/>
        </authorList>
    </citation>
    <scope>NUCLEOTIDE SEQUENCE [LARGE SCALE GENOMIC DNA]</scope>
    <source>
        <strain evidence="1 2">IMMIB APB-9</strain>
    </source>
</reference>
<keyword evidence="2" id="KW-1185">Reference proteome</keyword>
<evidence type="ECO:0000313" key="1">
    <source>
        <dbReference type="EMBL" id="KGO98090.1"/>
    </source>
</evidence>
<protein>
    <recommendedName>
        <fullName evidence="3">Glycine zipper domain-containing protein</fullName>
    </recommendedName>
</protein>
<accession>A0A0A0M4R5</accession>
<comment type="caution">
    <text evidence="1">The sequence shown here is derived from an EMBL/GenBank/DDBJ whole genome shotgun (WGS) entry which is preliminary data.</text>
</comment>
<dbReference type="eggNOG" id="COG3861">
    <property type="taxonomic scope" value="Bacteria"/>
</dbReference>
<dbReference type="AlphaFoldDB" id="A0A0A0M4R5"/>
<organism evidence="1 2">
    <name type="scientific">Lysobacter defluvii IMMIB APB-9 = DSM 18482</name>
    <dbReference type="NCBI Taxonomy" id="1385515"/>
    <lineage>
        <taxon>Bacteria</taxon>
        <taxon>Pseudomonadati</taxon>
        <taxon>Pseudomonadota</taxon>
        <taxon>Gammaproteobacteria</taxon>
        <taxon>Lysobacterales</taxon>
        <taxon>Lysobacteraceae</taxon>
        <taxon>Novilysobacter</taxon>
    </lineage>
</organism>
<dbReference type="EMBL" id="AVBH01000133">
    <property type="protein sequence ID" value="KGO98090.1"/>
    <property type="molecule type" value="Genomic_DNA"/>
</dbReference>
<feature type="non-terminal residue" evidence="1">
    <location>
        <position position="1"/>
    </location>
</feature>
<gene>
    <name evidence="1" type="ORF">N791_05225</name>
</gene>
<evidence type="ECO:0008006" key="3">
    <source>
        <dbReference type="Google" id="ProtNLM"/>
    </source>
</evidence>